<proteinExistence type="predicted"/>
<keyword evidence="2" id="KW-0472">Membrane</keyword>
<dbReference type="RefSeq" id="WP_331213119.1">
    <property type="nucleotide sequence ID" value="NZ_JAZGQK010000003.1"/>
</dbReference>
<organism evidence="3 4">
    <name type="scientific">Plantactinospora sonchi</name>
    <dbReference type="NCBI Taxonomy" id="1544735"/>
    <lineage>
        <taxon>Bacteria</taxon>
        <taxon>Bacillati</taxon>
        <taxon>Actinomycetota</taxon>
        <taxon>Actinomycetes</taxon>
        <taxon>Micromonosporales</taxon>
        <taxon>Micromonosporaceae</taxon>
        <taxon>Plantactinospora</taxon>
    </lineage>
</organism>
<protein>
    <submittedName>
        <fullName evidence="3">Uncharacterized protein</fullName>
    </submittedName>
</protein>
<dbReference type="EMBL" id="JAZGQK010000003">
    <property type="protein sequence ID" value="MEE6258016.1"/>
    <property type="molecule type" value="Genomic_DNA"/>
</dbReference>
<sequence>MQPATPGTRPPEHETNPRGWGWVVVPVVGAVITCVGTVIAAGVSAYVSTADSPRPAASSPPESTATSAPPTADPSPARRPVWQRVDDVEIYPTDTNLEFWAGDVLDEPEAVEAAGGGSDLALTASSEQFIFDPAAGSALAPGREWFTPDDCADAIDRTSTRGLVAVVGSRYCVRSDAGYSYLLTVLGGSSDSTGLHVEILVAVSD</sequence>
<evidence type="ECO:0000256" key="2">
    <source>
        <dbReference type="SAM" id="Phobius"/>
    </source>
</evidence>
<name>A0ABU7RND5_9ACTN</name>
<comment type="caution">
    <text evidence="3">The sequence shown here is derived from an EMBL/GenBank/DDBJ whole genome shotgun (WGS) entry which is preliminary data.</text>
</comment>
<keyword evidence="4" id="KW-1185">Reference proteome</keyword>
<gene>
    <name evidence="3" type="ORF">V1633_05855</name>
</gene>
<dbReference type="Proteomes" id="UP001332243">
    <property type="component" value="Unassembled WGS sequence"/>
</dbReference>
<evidence type="ECO:0000256" key="1">
    <source>
        <dbReference type="SAM" id="MobiDB-lite"/>
    </source>
</evidence>
<accession>A0ABU7RND5</accession>
<feature type="transmembrane region" description="Helical" evidence="2">
    <location>
        <begin position="20"/>
        <end position="47"/>
    </location>
</feature>
<feature type="region of interest" description="Disordered" evidence="1">
    <location>
        <begin position="50"/>
        <end position="80"/>
    </location>
</feature>
<evidence type="ECO:0000313" key="3">
    <source>
        <dbReference type="EMBL" id="MEE6258016.1"/>
    </source>
</evidence>
<reference evidence="3 4" key="1">
    <citation type="submission" date="2024-01" db="EMBL/GenBank/DDBJ databases">
        <title>Genome insights into Plantactinospora sonchi sp. nov.</title>
        <authorList>
            <person name="Wang L."/>
        </authorList>
    </citation>
    <scope>NUCLEOTIDE SEQUENCE [LARGE SCALE GENOMIC DNA]</scope>
    <source>
        <strain evidence="3 4">NEAU-QY2</strain>
    </source>
</reference>
<keyword evidence="2" id="KW-0812">Transmembrane</keyword>
<keyword evidence="2" id="KW-1133">Transmembrane helix</keyword>
<evidence type="ECO:0000313" key="4">
    <source>
        <dbReference type="Proteomes" id="UP001332243"/>
    </source>
</evidence>